<proteinExistence type="predicted"/>
<accession>A0ABY7QMT9</accession>
<dbReference type="EMBL" id="CP115859">
    <property type="protein sequence ID" value="WBV60975.1"/>
    <property type="molecule type" value="Genomic_DNA"/>
</dbReference>
<protein>
    <recommendedName>
        <fullName evidence="3">SMI1/KNR4 family protein</fullName>
    </recommendedName>
</protein>
<evidence type="ECO:0008006" key="3">
    <source>
        <dbReference type="Google" id="ProtNLM"/>
    </source>
</evidence>
<sequence>MNWEPIPFEELLIEISKGENDMKTELLNFWNKVKINPLKWSEHEYGDDGNGFWVVAKYKNFVLYYNDIEEGFNISEFENEGEIKEYYAEQDELYFAVLKLSKL</sequence>
<organism evidence="1 2">
    <name type="scientific">Chryseobacterium camelliae</name>
    <dbReference type="NCBI Taxonomy" id="1265445"/>
    <lineage>
        <taxon>Bacteria</taxon>
        <taxon>Pseudomonadati</taxon>
        <taxon>Bacteroidota</taxon>
        <taxon>Flavobacteriia</taxon>
        <taxon>Flavobacteriales</taxon>
        <taxon>Weeksellaceae</taxon>
        <taxon>Chryseobacterium group</taxon>
        <taxon>Chryseobacterium</taxon>
    </lineage>
</organism>
<evidence type="ECO:0000313" key="1">
    <source>
        <dbReference type="EMBL" id="WBV60975.1"/>
    </source>
</evidence>
<reference evidence="1 2" key="1">
    <citation type="submission" date="2023-01" db="EMBL/GenBank/DDBJ databases">
        <title>Complete genome of Chryseobacterium camelliae VAN22-5A.</title>
        <authorList>
            <person name="Zong G."/>
            <person name="Cao G."/>
        </authorList>
    </citation>
    <scope>NUCLEOTIDE SEQUENCE [LARGE SCALE GENOMIC DNA]</scope>
    <source>
        <strain evidence="1 2">VAN22-5A</strain>
    </source>
</reference>
<name>A0ABY7QMT9_9FLAO</name>
<gene>
    <name evidence="1" type="ORF">PFY12_02360</name>
</gene>
<keyword evidence="2" id="KW-1185">Reference proteome</keyword>
<dbReference type="RefSeq" id="WP_271149281.1">
    <property type="nucleotide sequence ID" value="NZ_CP115859.1"/>
</dbReference>
<dbReference type="Proteomes" id="UP001210978">
    <property type="component" value="Chromosome"/>
</dbReference>
<evidence type="ECO:0000313" key="2">
    <source>
        <dbReference type="Proteomes" id="UP001210978"/>
    </source>
</evidence>